<dbReference type="GO" id="GO:0016925">
    <property type="term" value="P:protein sumoylation"/>
    <property type="evidence" value="ECO:0007669"/>
    <property type="project" value="TreeGrafter"/>
</dbReference>
<accession>A0A1E4RCT2</accession>
<evidence type="ECO:0000313" key="3">
    <source>
        <dbReference type="EMBL" id="ODV65079.1"/>
    </source>
</evidence>
<dbReference type="GO" id="GO:0007131">
    <property type="term" value="P:reciprocal meiotic recombination"/>
    <property type="evidence" value="ECO:0007669"/>
    <property type="project" value="InterPro"/>
</dbReference>
<keyword evidence="4" id="KW-1185">Reference proteome</keyword>
<evidence type="ECO:0000313" key="4">
    <source>
        <dbReference type="Proteomes" id="UP000095085"/>
    </source>
</evidence>
<organism evidence="3 4">
    <name type="scientific">Hyphopichia burtonii NRRL Y-1933</name>
    <dbReference type="NCBI Taxonomy" id="984485"/>
    <lineage>
        <taxon>Eukaryota</taxon>
        <taxon>Fungi</taxon>
        <taxon>Dikarya</taxon>
        <taxon>Ascomycota</taxon>
        <taxon>Saccharomycotina</taxon>
        <taxon>Pichiomycetes</taxon>
        <taxon>Debaryomycetaceae</taxon>
        <taxon>Hyphopichia</taxon>
    </lineage>
</organism>
<dbReference type="RefSeq" id="XP_020074146.1">
    <property type="nucleotide sequence ID" value="XM_020223132.1"/>
</dbReference>
<feature type="region of interest" description="Disordered" evidence="2">
    <location>
        <begin position="197"/>
        <end position="247"/>
    </location>
</feature>
<gene>
    <name evidence="3" type="ORF">HYPBUDRAFT_229708</name>
</gene>
<reference evidence="4" key="1">
    <citation type="submission" date="2016-05" db="EMBL/GenBank/DDBJ databases">
        <title>Comparative genomics of biotechnologically important yeasts.</title>
        <authorList>
            <consortium name="DOE Joint Genome Institute"/>
            <person name="Riley R."/>
            <person name="Haridas S."/>
            <person name="Wolfe K.H."/>
            <person name="Lopes M.R."/>
            <person name="Hittinger C.T."/>
            <person name="Goker M."/>
            <person name="Salamov A."/>
            <person name="Wisecaver J."/>
            <person name="Long T.M."/>
            <person name="Aerts A.L."/>
            <person name="Barry K."/>
            <person name="Choi C."/>
            <person name="Clum A."/>
            <person name="Coughlan A.Y."/>
            <person name="Deshpande S."/>
            <person name="Douglass A.P."/>
            <person name="Hanson S.J."/>
            <person name="Klenk H.-P."/>
            <person name="Labutti K."/>
            <person name="Lapidus A."/>
            <person name="Lindquist E."/>
            <person name="Lipzen A."/>
            <person name="Meier-Kolthoff J.P."/>
            <person name="Ohm R.A."/>
            <person name="Otillar R.P."/>
            <person name="Pangilinan J."/>
            <person name="Peng Y."/>
            <person name="Rokas A."/>
            <person name="Rosa C.A."/>
            <person name="Scheuner C."/>
            <person name="Sibirny A.A."/>
            <person name="Slot J.C."/>
            <person name="Stielow J.B."/>
            <person name="Sun H."/>
            <person name="Kurtzman C.P."/>
            <person name="Blackwell M."/>
            <person name="Grigoriev I.V."/>
            <person name="Jeffries T.W."/>
        </authorList>
    </citation>
    <scope>NUCLEOTIDE SEQUENCE [LARGE SCALE GENOMIC DNA]</scope>
    <source>
        <strain evidence="4">NRRL Y-1933</strain>
    </source>
</reference>
<evidence type="ECO:0000256" key="1">
    <source>
        <dbReference type="ARBA" id="ARBA00023254"/>
    </source>
</evidence>
<dbReference type="OrthoDB" id="2535391at2759"/>
<dbReference type="PANTHER" id="PTHR22663">
    <property type="entry name" value="RING FINGER PROTEIN NARYA-RELATED"/>
    <property type="match status" value="1"/>
</dbReference>
<dbReference type="GO" id="GO:0019789">
    <property type="term" value="F:SUMO transferase activity"/>
    <property type="evidence" value="ECO:0007669"/>
    <property type="project" value="InterPro"/>
</dbReference>
<dbReference type="GO" id="GO:0000795">
    <property type="term" value="C:synaptonemal complex"/>
    <property type="evidence" value="ECO:0007669"/>
    <property type="project" value="InterPro"/>
</dbReference>
<dbReference type="InterPro" id="IPR042123">
    <property type="entry name" value="Zip3/RNF212-like"/>
</dbReference>
<protein>
    <submittedName>
        <fullName evidence="3">Uncharacterized protein</fullName>
    </submittedName>
</protein>
<evidence type="ECO:0000256" key="2">
    <source>
        <dbReference type="SAM" id="MobiDB-lite"/>
    </source>
</evidence>
<dbReference type="EMBL" id="KV454545">
    <property type="protein sequence ID" value="ODV65079.1"/>
    <property type="molecule type" value="Genomic_DNA"/>
</dbReference>
<dbReference type="GO" id="GO:0007129">
    <property type="term" value="P:homologous chromosome pairing at meiosis"/>
    <property type="evidence" value="ECO:0007669"/>
    <property type="project" value="TreeGrafter"/>
</dbReference>
<name>A0A1E4RCT2_9ASCO</name>
<dbReference type="AlphaFoldDB" id="A0A1E4RCT2"/>
<proteinExistence type="predicted"/>
<dbReference type="Proteomes" id="UP000095085">
    <property type="component" value="Unassembled WGS sequence"/>
</dbReference>
<dbReference type="GeneID" id="30997681"/>
<dbReference type="STRING" id="984485.A0A1E4RCT2"/>
<keyword evidence="1" id="KW-0469">Meiosis</keyword>
<dbReference type="PANTHER" id="PTHR22663:SF17">
    <property type="entry name" value="RING FINGER PROTEIN NARYA-RELATED"/>
    <property type="match status" value="1"/>
</dbReference>
<sequence>MEFNPTYICCGVCFVQCLEKELHLTSCAHIACSDHLHADSSFRYTCPVCRASSVSIVKLDASLPGELKDFFNPIPEKLDSVYNAARFQYTTMAGGMEYYRRANQKLNDKLMKQKELLYAAKNELTQLDHYKKKVFSLSEEVAILKSQLVQNAPPTAELDFDHAGSMGFEGNDIDPGTHPSHKMDSFIEKFHRNTIPKPSITPVSLSAASSGNDASHSFRGESTNVQGLRSSSSSRHSNDEPPVKKTSLFRVAKNRSATTQLATRISANMKVGPTNDGGNSLRSLYADTDVANKNAPGSSLRLRPGTSSLGDSRGRRYLFLPRN</sequence>
<feature type="compositionally biased region" description="Polar residues" evidence="2">
    <location>
        <begin position="201"/>
        <end position="228"/>
    </location>
</feature>